<dbReference type="InterPro" id="IPR001279">
    <property type="entry name" value="Metallo-B-lactamas"/>
</dbReference>
<dbReference type="RefSeq" id="WP_205107977.1">
    <property type="nucleotide sequence ID" value="NZ_JACJJL010000004.1"/>
</dbReference>
<dbReference type="Pfam" id="PF23023">
    <property type="entry name" value="Anti-Pycsar_Apyc1"/>
    <property type="match status" value="1"/>
</dbReference>
<proteinExistence type="predicted"/>
<dbReference type="SUPFAM" id="SSF56281">
    <property type="entry name" value="Metallo-hydrolase/oxidoreductase"/>
    <property type="match status" value="1"/>
</dbReference>
<name>A0A938WKV4_9BACT</name>
<dbReference type="InterPro" id="IPR036866">
    <property type="entry name" value="RibonucZ/Hydroxyglut_hydro"/>
</dbReference>
<dbReference type="PANTHER" id="PTHR46018">
    <property type="entry name" value="ZINC PHOSPHODIESTERASE ELAC PROTEIN 1"/>
    <property type="match status" value="1"/>
</dbReference>
<dbReference type="SMART" id="SM00849">
    <property type="entry name" value="Lactamase_B"/>
    <property type="match status" value="1"/>
</dbReference>
<evidence type="ECO:0000313" key="3">
    <source>
        <dbReference type="Proteomes" id="UP000764045"/>
    </source>
</evidence>
<organism evidence="2 3">
    <name type="scientific">Marseilla massiliensis</name>
    <dbReference type="NCBI Taxonomy" id="1841864"/>
    <lineage>
        <taxon>Bacteria</taxon>
        <taxon>Pseudomonadati</taxon>
        <taxon>Bacteroidota</taxon>
        <taxon>Bacteroidia</taxon>
        <taxon>Bacteroidales</taxon>
        <taxon>Prevotellaceae</taxon>
        <taxon>Marseilla</taxon>
    </lineage>
</organism>
<sequence>MNTLTMLGTGSALVTRCYNTCFAISTPGATLLTDAGGGNGILCQLRKAGMHPDGIDFMFLTHAHTDHIMGAVWLVRTAASSLRGGRRHAPLRIFGHGRALGVLREMCMLLLSGSDRAVLDRAVSLCEVADGDVVTAGQTSLLCFDIGSTKEKQFGYRATLPGGSTLVCLGDEPFNEHNRPQAEGADWLMSEAFCLYADRERYRPYEKHHSTALEAGRTAASLRARNLIVYHTEDDSLATRKERYGAEARTEYGGNVVVPDDLETIFL</sequence>
<gene>
    <name evidence="2" type="ORF">H6B30_03520</name>
</gene>
<accession>A0A938WKV4</accession>
<keyword evidence="3" id="KW-1185">Reference proteome</keyword>
<dbReference type="Proteomes" id="UP000764045">
    <property type="component" value="Unassembled WGS sequence"/>
</dbReference>
<evidence type="ECO:0000313" key="2">
    <source>
        <dbReference type="EMBL" id="MBM6660831.1"/>
    </source>
</evidence>
<dbReference type="EMBL" id="JACJJL010000004">
    <property type="protein sequence ID" value="MBM6660831.1"/>
    <property type="molecule type" value="Genomic_DNA"/>
</dbReference>
<protein>
    <submittedName>
        <fullName evidence="2">MBL fold metallo-hydrolase</fullName>
    </submittedName>
</protein>
<evidence type="ECO:0000259" key="1">
    <source>
        <dbReference type="SMART" id="SM00849"/>
    </source>
</evidence>
<comment type="caution">
    <text evidence="2">The sequence shown here is derived from an EMBL/GenBank/DDBJ whole genome shotgun (WGS) entry which is preliminary data.</text>
</comment>
<dbReference type="GO" id="GO:0042781">
    <property type="term" value="F:3'-tRNA processing endoribonuclease activity"/>
    <property type="evidence" value="ECO:0007669"/>
    <property type="project" value="TreeGrafter"/>
</dbReference>
<feature type="domain" description="Metallo-beta-lactamase" evidence="1">
    <location>
        <begin position="18"/>
        <end position="209"/>
    </location>
</feature>
<dbReference type="PANTHER" id="PTHR46018:SF2">
    <property type="entry name" value="ZINC PHOSPHODIESTERASE ELAC PROTEIN 1"/>
    <property type="match status" value="1"/>
</dbReference>
<dbReference type="AlphaFoldDB" id="A0A938WKV4"/>
<reference evidence="2 3" key="1">
    <citation type="journal article" date="2021" name="Sci. Rep.">
        <title>The distribution of antibiotic resistance genes in chicken gut microbiota commensals.</title>
        <authorList>
            <person name="Juricova H."/>
            <person name="Matiasovicova J."/>
            <person name="Kubasova T."/>
            <person name="Cejkova D."/>
            <person name="Rychlik I."/>
        </authorList>
    </citation>
    <scope>NUCLEOTIDE SEQUENCE [LARGE SCALE GENOMIC DNA]</scope>
    <source>
        <strain evidence="2 3">An819</strain>
    </source>
</reference>
<dbReference type="Gene3D" id="3.60.15.10">
    <property type="entry name" value="Ribonuclease Z/Hydroxyacylglutathione hydrolase-like"/>
    <property type="match status" value="1"/>
</dbReference>